<proteinExistence type="predicted"/>
<dbReference type="EMBL" id="BSOH01000023">
    <property type="protein sequence ID" value="GLR18996.1"/>
    <property type="molecule type" value="Genomic_DNA"/>
</dbReference>
<comment type="caution">
    <text evidence="1">The sequence shown here is derived from an EMBL/GenBank/DDBJ whole genome shotgun (WGS) entry which is preliminary data.</text>
</comment>
<protein>
    <submittedName>
        <fullName evidence="1">Uncharacterized protein</fullName>
    </submittedName>
</protein>
<evidence type="ECO:0000313" key="1">
    <source>
        <dbReference type="EMBL" id="GLR18996.1"/>
    </source>
</evidence>
<dbReference type="Proteomes" id="UP001156666">
    <property type="component" value="Unassembled WGS sequence"/>
</dbReference>
<reference evidence="1" key="2">
    <citation type="submission" date="2023-01" db="EMBL/GenBank/DDBJ databases">
        <title>Draft genome sequence of Portibacter lacus strain NBRC 108769.</title>
        <authorList>
            <person name="Sun Q."/>
            <person name="Mori K."/>
        </authorList>
    </citation>
    <scope>NUCLEOTIDE SEQUENCE</scope>
    <source>
        <strain evidence="1">NBRC 108769</strain>
    </source>
</reference>
<sequence length="72" mass="8397">MMQTYTEQDLIRFIYKEVEICEYFEIDYAVQNDTQLKEEYQSIKESVDALPKVSFNPSANSLNSILSYAAMV</sequence>
<dbReference type="AlphaFoldDB" id="A0AA37SUG9"/>
<name>A0AA37SUG9_9BACT</name>
<keyword evidence="2" id="KW-1185">Reference proteome</keyword>
<organism evidence="1 2">
    <name type="scientific">Portibacter lacus</name>
    <dbReference type="NCBI Taxonomy" id="1099794"/>
    <lineage>
        <taxon>Bacteria</taxon>
        <taxon>Pseudomonadati</taxon>
        <taxon>Bacteroidota</taxon>
        <taxon>Saprospiria</taxon>
        <taxon>Saprospirales</taxon>
        <taxon>Haliscomenobacteraceae</taxon>
        <taxon>Portibacter</taxon>
    </lineage>
</organism>
<dbReference type="RefSeq" id="WP_235292941.1">
    <property type="nucleotide sequence ID" value="NZ_BSOH01000023.1"/>
</dbReference>
<gene>
    <name evidence="1" type="ORF">GCM10007940_36120</name>
</gene>
<reference evidence="1" key="1">
    <citation type="journal article" date="2014" name="Int. J. Syst. Evol. Microbiol.">
        <title>Complete genome sequence of Corynebacterium casei LMG S-19264T (=DSM 44701T), isolated from a smear-ripened cheese.</title>
        <authorList>
            <consortium name="US DOE Joint Genome Institute (JGI-PGF)"/>
            <person name="Walter F."/>
            <person name="Albersmeier A."/>
            <person name="Kalinowski J."/>
            <person name="Ruckert C."/>
        </authorList>
    </citation>
    <scope>NUCLEOTIDE SEQUENCE</scope>
    <source>
        <strain evidence="1">NBRC 108769</strain>
    </source>
</reference>
<evidence type="ECO:0000313" key="2">
    <source>
        <dbReference type="Proteomes" id="UP001156666"/>
    </source>
</evidence>
<accession>A0AA37SUG9</accession>